<feature type="compositionally biased region" description="Basic and acidic residues" evidence="7">
    <location>
        <begin position="1014"/>
        <end position="1038"/>
    </location>
</feature>
<name>A0ABM3GQV3_NEOLC</name>
<comment type="similarity">
    <text evidence="1">Belongs to the ZC2HC1 family.</text>
</comment>
<dbReference type="GeneID" id="107226795"/>
<feature type="compositionally biased region" description="Low complexity" evidence="7">
    <location>
        <begin position="151"/>
        <end position="166"/>
    </location>
</feature>
<feature type="compositionally biased region" description="Low complexity" evidence="7">
    <location>
        <begin position="316"/>
        <end position="331"/>
    </location>
</feature>
<dbReference type="RefSeq" id="XP_046602631.1">
    <property type="nucleotide sequence ID" value="XM_046746675.1"/>
</dbReference>
<feature type="compositionally biased region" description="Polar residues" evidence="7">
    <location>
        <begin position="966"/>
        <end position="975"/>
    </location>
</feature>
<accession>A0ABM3GQV3</accession>
<feature type="compositionally biased region" description="Polar residues" evidence="7">
    <location>
        <begin position="1470"/>
        <end position="1480"/>
    </location>
</feature>
<evidence type="ECO:0000256" key="5">
    <source>
        <dbReference type="ARBA" id="ARBA00023054"/>
    </source>
</evidence>
<feature type="compositionally biased region" description="Polar residues" evidence="7">
    <location>
        <begin position="835"/>
        <end position="845"/>
    </location>
</feature>
<feature type="region of interest" description="Disordered" evidence="7">
    <location>
        <begin position="770"/>
        <end position="845"/>
    </location>
</feature>
<keyword evidence="4" id="KW-0862">Zinc</keyword>
<feature type="region of interest" description="Disordered" evidence="7">
    <location>
        <begin position="924"/>
        <end position="981"/>
    </location>
</feature>
<evidence type="ECO:0000256" key="3">
    <source>
        <dbReference type="ARBA" id="ARBA00022771"/>
    </source>
</evidence>
<evidence type="ECO:0000256" key="7">
    <source>
        <dbReference type="SAM" id="MobiDB-lite"/>
    </source>
</evidence>
<feature type="compositionally biased region" description="Polar residues" evidence="7">
    <location>
        <begin position="1615"/>
        <end position="1627"/>
    </location>
</feature>
<feature type="region of interest" description="Disordered" evidence="7">
    <location>
        <begin position="110"/>
        <end position="129"/>
    </location>
</feature>
<keyword evidence="3 6" id="KW-0863">Zinc-finger</keyword>
<feature type="compositionally biased region" description="Polar residues" evidence="7">
    <location>
        <begin position="236"/>
        <end position="247"/>
    </location>
</feature>
<evidence type="ECO:0000256" key="4">
    <source>
        <dbReference type="ARBA" id="ARBA00022833"/>
    </source>
</evidence>
<evidence type="ECO:0000256" key="2">
    <source>
        <dbReference type="ARBA" id="ARBA00022723"/>
    </source>
</evidence>
<sequence>MLCCVSKQSAATVDSLSESLREEGIRPRGQRPGSEIRRLQVDSLAAKLSREEDAPPVLLPCSICSRTFKPQSLEKHTKICERAAAKKRKPFDSAKQRIQGTDLAEFLPKQGKRRPIHEDKSSKPKTTWKQTHDEFLRAIRAARGEADDVSAPRQVAAVAPTTAPTRANEKGTCPTCNRQFGIKAYDRHVAWCKERATRLPVSPATNIAKERLEARINYRAPTLRNRRLTNREKYSPGSTVNISTASKMSPPGSKPKESASVPSCAKASDSLVKSKPAAARRLGHTKEIPNIPGPMKSRLVDRTNRPAEEYESGPMSTRTSSSNPRRPLLPNASPKSVKTTIKNTPPPPKSARRSEIRSSLSPRLCKIHESTSSEPVKLKINLLSVRGYNNPKVNDIDVNQDVIGMSVQPCNIHREHSMTSWKRISEEKTDSQIMTGNTDTSKMKNISVEEQDSEKCRGGVSEIVCSEKCGEDDEFEKAAERHRQSSLIVSPKVMECIRPSEVANTADTSKLSWVKNIEELDKTYLIKESRDSDPDSLCLLIPPRKWKPIKNSPRVEFYVKDRMMTTVSESTINFYEDHGNLDCSASPMNFNGHVNFTSTPVLDNLDVDHADDMTDTVQNLEAGKDIIAQEDVVLSTEPGIAWLADTTLQQEASMALELELIHSTANDPALQETTVIITPIETPVQPSPETFCKITVQNDSPKVKSTRMSRRKKKKKNAVVKLTPRLKPLDQTALVTEQPLSYTDFNKIYELPSNPQIDAKQTCAHVVSPIPRSSIKTKSPLKHRKQRALTDCSESQSQEIEVCQRGNKSAPRNPTQVDSEFDSSFELKASPFPSPRSSVNLMASPPSKNCNYRKCSLKPSKNRLQASVEEVGTVIQEQEDENSRKDWFSDHCTARLGRRGQKLEATKKQLKHLDLQKKENRSFKSLDGFHDGSAPDPSAIDDEISRVTTPQLSSTRSIDTVSSSSHQYSGVNPLSGSLKPECGDRRRCGTYVIEKRSVHGTSQNYNPASDESLEDKPIEKRRKTDPMQQDLHETDVGKGDPVIGHEPGDGYSLNATLTDSRNFLETTLEDDVSVDVDVRKIYDKYINNNFDYDSENTVGGSYSNEVDFGKEQIVMGDKDDRGFQKITKVASDSNVIQVKTPRSPERVISKSSCQEAFDTQRRIRRNMNILRGSTDSLVSMVDIASRSIQLISSSGCYDREICRIQPIRSAINTERLPKFLPEINQAEDVVVASESVEKKKKSSDSTYWEKASRVSQHRLINLYPPKEKFRFIKKNPKSQFLPPIQPGSPLSIERPSGANQDYDPFVTAERQINELFADTNDQFLTEGLPLEGNRSPPSDTKVTQFPLSHSSAFVKYPSSPRANKRASVIAPPSEFDDFISDFSSDSTETNSTSQDFFINNLQMQTRDANDFDKLTEDCTRRVVIDKSKVALDADVNENSCRGKTFVSSIERSRKILEKVSPKVVRPAMNRSHSVRSTRATSAPRAPERKSSLKKSISHTNDYSGVSNASNNNGYGALSGSNLSLSSMLSSEADIKRSNSVFDELLSSFEDDGSSFPSLKSFLKSDSVSTSMSSQVPDSRLRNGMISDEELSSPDSYKRQNHSKLSADSAYSSLNRKCSNHGRSTNDVGSRIEQEPLLKHGDAEVTPGKLKMSKFCHECGSRFPEPAKFCCECGVKRLVL</sequence>
<organism evidence="9 10">
    <name type="scientific">Neodiprion lecontei</name>
    <name type="common">Redheaded pine sawfly</name>
    <dbReference type="NCBI Taxonomy" id="441921"/>
    <lineage>
        <taxon>Eukaryota</taxon>
        <taxon>Metazoa</taxon>
        <taxon>Ecdysozoa</taxon>
        <taxon>Arthropoda</taxon>
        <taxon>Hexapoda</taxon>
        <taxon>Insecta</taxon>
        <taxon>Pterygota</taxon>
        <taxon>Neoptera</taxon>
        <taxon>Endopterygota</taxon>
        <taxon>Hymenoptera</taxon>
        <taxon>Tenthredinoidea</taxon>
        <taxon>Diprionidae</taxon>
        <taxon>Diprioninae</taxon>
        <taxon>Neodiprion</taxon>
    </lineage>
</organism>
<reference evidence="10" key="1">
    <citation type="submission" date="2025-08" db="UniProtKB">
        <authorList>
            <consortium name="RefSeq"/>
        </authorList>
    </citation>
    <scope>IDENTIFICATION</scope>
    <source>
        <tissue evidence="10">Thorax and Abdomen</tissue>
    </source>
</reference>
<feature type="compositionally biased region" description="Basic and acidic residues" evidence="7">
    <location>
        <begin position="1629"/>
        <end position="1642"/>
    </location>
</feature>
<dbReference type="Pfam" id="PF13913">
    <property type="entry name" value="zf-C2HC_2"/>
    <property type="match status" value="2"/>
</dbReference>
<dbReference type="Gene3D" id="3.30.160.60">
    <property type="entry name" value="Classic Zinc Finger"/>
    <property type="match status" value="1"/>
</dbReference>
<feature type="region of interest" description="Disordered" evidence="7">
    <location>
        <begin position="223"/>
        <end position="360"/>
    </location>
</feature>
<dbReference type="PANTHER" id="PTHR14649">
    <property type="entry name" value="ZINC FINGER C2HC DOMAIN-CONTAINING PROTEIN 1C"/>
    <property type="match status" value="1"/>
</dbReference>
<keyword evidence="5" id="KW-0175">Coiled coil</keyword>
<feature type="compositionally biased region" description="Polar residues" evidence="7">
    <location>
        <begin position="806"/>
        <end position="818"/>
    </location>
</feature>
<feature type="compositionally biased region" description="Low complexity" evidence="7">
    <location>
        <begin position="1566"/>
        <end position="1577"/>
    </location>
</feature>
<feature type="domain" description="C2HC/C3H-type" evidence="8">
    <location>
        <begin position="57"/>
        <end position="86"/>
    </location>
</feature>
<protein>
    <submittedName>
        <fullName evidence="10">Uncharacterized protein LOC107226795</fullName>
    </submittedName>
</protein>
<feature type="compositionally biased region" description="Polar residues" evidence="7">
    <location>
        <begin position="999"/>
        <end position="1009"/>
    </location>
</feature>
<evidence type="ECO:0000256" key="1">
    <source>
        <dbReference type="ARBA" id="ARBA00010843"/>
    </source>
</evidence>
<dbReference type="InterPro" id="IPR026104">
    <property type="entry name" value="ZNF_C2HC_dom_1C"/>
</dbReference>
<evidence type="ECO:0000256" key="6">
    <source>
        <dbReference type="PROSITE-ProRule" id="PRU01371"/>
    </source>
</evidence>
<dbReference type="Proteomes" id="UP000829291">
    <property type="component" value="Chromosome 1"/>
</dbReference>
<feature type="region of interest" description="Disordered" evidence="7">
    <location>
        <begin position="999"/>
        <end position="1042"/>
    </location>
</feature>
<gene>
    <name evidence="10" type="primary">LOC107226795</name>
</gene>
<dbReference type="InterPro" id="IPR049899">
    <property type="entry name" value="Znf_C2HC_C3H"/>
</dbReference>
<feature type="region of interest" description="Disordered" evidence="7">
    <location>
        <begin position="1615"/>
        <end position="1642"/>
    </location>
</feature>
<evidence type="ECO:0000313" key="9">
    <source>
        <dbReference type="Proteomes" id="UP000829291"/>
    </source>
</evidence>
<feature type="compositionally biased region" description="Low complexity" evidence="7">
    <location>
        <begin position="953"/>
        <end position="965"/>
    </location>
</feature>
<dbReference type="PANTHER" id="PTHR14649:SF1">
    <property type="entry name" value="ZINC FINGER C2HC DOMAIN-CONTAINING PROTEIN 1C"/>
    <property type="match status" value="1"/>
</dbReference>
<evidence type="ECO:0000313" key="10">
    <source>
        <dbReference type="RefSeq" id="XP_046602631.1"/>
    </source>
</evidence>
<keyword evidence="2" id="KW-0479">Metal-binding</keyword>
<keyword evidence="9" id="KW-1185">Reference proteome</keyword>
<feature type="region of interest" description="Disordered" evidence="7">
    <location>
        <begin position="1566"/>
        <end position="1603"/>
    </location>
</feature>
<dbReference type="PROSITE" id="PS52027">
    <property type="entry name" value="ZF_C2HC_C3H"/>
    <property type="match status" value="1"/>
</dbReference>
<feature type="region of interest" description="Disordered" evidence="7">
    <location>
        <begin position="146"/>
        <end position="171"/>
    </location>
</feature>
<feature type="region of interest" description="Disordered" evidence="7">
    <location>
        <begin position="1463"/>
        <end position="1507"/>
    </location>
</feature>
<evidence type="ECO:0000259" key="8">
    <source>
        <dbReference type="PROSITE" id="PS52027"/>
    </source>
</evidence>
<proteinExistence type="inferred from homology"/>
<feature type="compositionally biased region" description="Basic and acidic residues" evidence="7">
    <location>
        <begin position="298"/>
        <end position="308"/>
    </location>
</feature>